<evidence type="ECO:0000256" key="1">
    <source>
        <dbReference type="ARBA" id="ARBA00022473"/>
    </source>
</evidence>
<feature type="domain" description="BTB" evidence="2">
    <location>
        <begin position="55"/>
        <end position="125"/>
    </location>
</feature>
<dbReference type="InterPro" id="IPR043380">
    <property type="entry name" value="Gcl-like"/>
</dbReference>
<dbReference type="Ensembl" id="ENSCINT00000000856.3">
    <property type="protein sequence ID" value="ENSCINP00000000856.3"/>
    <property type="gene ID" value="ENSCING00000000467.3"/>
</dbReference>
<dbReference type="PANTHER" id="PTHR23231">
    <property type="entry name" value="GERM CELL-LESS PROTEIN"/>
    <property type="match status" value="1"/>
</dbReference>
<dbReference type="CDD" id="cd18305">
    <property type="entry name" value="BTB_POZ_GCL"/>
    <property type="match status" value="1"/>
</dbReference>
<dbReference type="HOGENOM" id="CLU_025961_2_0_1"/>
<name>F6YW41_CIOIN</name>
<gene>
    <name evidence="3" type="primary">LOC100183350</name>
</gene>
<dbReference type="AlphaFoldDB" id="F6YW41"/>
<sequence length="473" mass="54054">MGNFIGRAREPEVNLKRKLDLDETESLTGFEVKRIKLHTTSQYIYNTLFVNGEGSDVTICALDHEWKLHKLYLRQAGYFSGMFQGSWKESELETIHLNIPDPNITVDSLNIAFGLLYSDDLVIASQSVVSVLAAASLIQSDGLMQKCSKVMVESICSTTVCEYYQTSRLYGQVKVEAACVSWLEDNLMVKHSNNNLIAEINPDLMTRIVKSHNLFVLQVEMDIYTLLRRWLYFRVNQTSHQVGEKSAVSSFFRDKFQESGKRYLETDDGKDYQETFHAVRYCNVIRDFMCAVEVESDGIVPGSWLFPVYRERWLSMLRVEQGIDRGPNIKPEVDGGSMRCGRILMRDVDHCWRWNGFNFAIDLLVMYNAKTPCSLSIKRNIKSQRRVAAVGLGSQRKVIYKIKIFSLDTRGHVCACTSVGPCVAALEKDEDRVVLTHDNDKQRLTFPLYVSATFRVVSTNEMLNNFEIRPLAC</sequence>
<dbReference type="Gene3D" id="3.30.710.10">
    <property type="entry name" value="Potassium Channel Kv1.1, Chain A"/>
    <property type="match status" value="1"/>
</dbReference>
<dbReference type="SUPFAM" id="SSF54695">
    <property type="entry name" value="POZ domain"/>
    <property type="match status" value="1"/>
</dbReference>
<dbReference type="GO" id="GO:0007281">
    <property type="term" value="P:germ cell development"/>
    <property type="evidence" value="ECO:0007669"/>
    <property type="project" value="InterPro"/>
</dbReference>
<proteinExistence type="predicted"/>
<dbReference type="PANTHER" id="PTHR23231:SF17">
    <property type="entry name" value="BTB DOMAIN-CONTAINING PROTEIN"/>
    <property type="match status" value="1"/>
</dbReference>
<keyword evidence="1" id="KW-0217">Developmental protein</keyword>
<dbReference type="InterPro" id="IPR000210">
    <property type="entry name" value="BTB/POZ_dom"/>
</dbReference>
<keyword evidence="4" id="KW-1185">Reference proteome</keyword>
<organism evidence="3 4">
    <name type="scientific">Ciona intestinalis</name>
    <name type="common">Transparent sea squirt</name>
    <name type="synonym">Ascidia intestinalis</name>
    <dbReference type="NCBI Taxonomy" id="7719"/>
    <lineage>
        <taxon>Eukaryota</taxon>
        <taxon>Metazoa</taxon>
        <taxon>Chordata</taxon>
        <taxon>Tunicata</taxon>
        <taxon>Ascidiacea</taxon>
        <taxon>Phlebobranchia</taxon>
        <taxon>Cionidae</taxon>
        <taxon>Ciona</taxon>
    </lineage>
</organism>
<dbReference type="FunCoup" id="F6YW41">
    <property type="interactions" value="272"/>
</dbReference>
<accession>F6YW41</accession>
<dbReference type="CDD" id="cd18495">
    <property type="entry name" value="BACK_GCL"/>
    <property type="match status" value="1"/>
</dbReference>
<evidence type="ECO:0000313" key="4">
    <source>
        <dbReference type="Proteomes" id="UP000008144"/>
    </source>
</evidence>
<evidence type="ECO:0000313" key="3">
    <source>
        <dbReference type="Ensembl" id="ENSCINP00000000856.3"/>
    </source>
</evidence>
<dbReference type="Pfam" id="PF00651">
    <property type="entry name" value="BTB"/>
    <property type="match status" value="1"/>
</dbReference>
<dbReference type="GeneTree" id="ENSGT00940000168453"/>
<protein>
    <submittedName>
        <fullName evidence="3">Germ cell-less protein-like 2</fullName>
    </submittedName>
</protein>
<dbReference type="PROSITE" id="PS50097">
    <property type="entry name" value="BTB"/>
    <property type="match status" value="1"/>
</dbReference>
<dbReference type="Proteomes" id="UP000008144">
    <property type="component" value="Unassembled WGS sequence"/>
</dbReference>
<reference evidence="4" key="1">
    <citation type="journal article" date="2002" name="Science">
        <title>The draft genome of Ciona intestinalis: insights into chordate and vertebrate origins.</title>
        <authorList>
            <person name="Dehal P."/>
            <person name="Satou Y."/>
            <person name="Campbell R.K."/>
            <person name="Chapman J."/>
            <person name="Degnan B."/>
            <person name="De Tomaso A."/>
            <person name="Davidson B."/>
            <person name="Di Gregorio A."/>
            <person name="Gelpke M."/>
            <person name="Goodstein D.M."/>
            <person name="Harafuji N."/>
            <person name="Hastings K.E."/>
            <person name="Ho I."/>
            <person name="Hotta K."/>
            <person name="Huang W."/>
            <person name="Kawashima T."/>
            <person name="Lemaire P."/>
            <person name="Martinez D."/>
            <person name="Meinertzhagen I.A."/>
            <person name="Necula S."/>
            <person name="Nonaka M."/>
            <person name="Putnam N."/>
            <person name="Rash S."/>
            <person name="Saiga H."/>
            <person name="Satake M."/>
            <person name="Terry A."/>
            <person name="Yamada L."/>
            <person name="Wang H.G."/>
            <person name="Awazu S."/>
            <person name="Azumi K."/>
            <person name="Boore J."/>
            <person name="Branno M."/>
            <person name="Chin-Bow S."/>
            <person name="DeSantis R."/>
            <person name="Doyle S."/>
            <person name="Francino P."/>
            <person name="Keys D.N."/>
            <person name="Haga S."/>
            <person name="Hayashi H."/>
            <person name="Hino K."/>
            <person name="Imai K.S."/>
            <person name="Inaba K."/>
            <person name="Kano S."/>
            <person name="Kobayashi K."/>
            <person name="Kobayashi M."/>
            <person name="Lee B.I."/>
            <person name="Makabe K.W."/>
            <person name="Manohar C."/>
            <person name="Matassi G."/>
            <person name="Medina M."/>
            <person name="Mochizuki Y."/>
            <person name="Mount S."/>
            <person name="Morishita T."/>
            <person name="Miura S."/>
            <person name="Nakayama A."/>
            <person name="Nishizaka S."/>
            <person name="Nomoto H."/>
            <person name="Ohta F."/>
            <person name="Oishi K."/>
            <person name="Rigoutsos I."/>
            <person name="Sano M."/>
            <person name="Sasaki A."/>
            <person name="Sasakura Y."/>
            <person name="Shoguchi E."/>
            <person name="Shin-i T."/>
            <person name="Spagnuolo A."/>
            <person name="Stainier D."/>
            <person name="Suzuki M.M."/>
            <person name="Tassy O."/>
            <person name="Takatori N."/>
            <person name="Tokuoka M."/>
            <person name="Yagi K."/>
            <person name="Yoshizaki F."/>
            <person name="Wada S."/>
            <person name="Zhang C."/>
            <person name="Hyatt P.D."/>
            <person name="Larimer F."/>
            <person name="Detter C."/>
            <person name="Doggett N."/>
            <person name="Glavina T."/>
            <person name="Hawkins T."/>
            <person name="Richardson P."/>
            <person name="Lucas S."/>
            <person name="Kohara Y."/>
            <person name="Levine M."/>
            <person name="Satoh N."/>
            <person name="Rokhsar D.S."/>
        </authorList>
    </citation>
    <scope>NUCLEOTIDE SEQUENCE [LARGE SCALE GENOMIC DNA]</scope>
</reference>
<dbReference type="SMART" id="SM00225">
    <property type="entry name" value="BTB"/>
    <property type="match status" value="1"/>
</dbReference>
<dbReference type="OMA" id="TGFNYGM"/>
<evidence type="ECO:0000259" key="2">
    <source>
        <dbReference type="PROSITE" id="PS50097"/>
    </source>
</evidence>
<reference evidence="3" key="2">
    <citation type="submission" date="2025-08" db="UniProtKB">
        <authorList>
            <consortium name="Ensembl"/>
        </authorList>
    </citation>
    <scope>IDENTIFICATION</scope>
</reference>
<dbReference type="InParanoid" id="F6YW41"/>
<dbReference type="InterPro" id="IPR011333">
    <property type="entry name" value="SKP1/BTB/POZ_sf"/>
</dbReference>
<reference evidence="3" key="3">
    <citation type="submission" date="2025-09" db="UniProtKB">
        <authorList>
            <consortium name="Ensembl"/>
        </authorList>
    </citation>
    <scope>IDENTIFICATION</scope>
</reference>